<feature type="compositionally biased region" description="Acidic residues" evidence="1">
    <location>
        <begin position="84"/>
        <end position="100"/>
    </location>
</feature>
<evidence type="ECO:0000313" key="5">
    <source>
        <dbReference type="Proteomes" id="UP000001542"/>
    </source>
</evidence>
<dbReference type="KEGG" id="tva:4771672"/>
<dbReference type="STRING" id="5722.A2E0T6"/>
<evidence type="ECO:0000256" key="1">
    <source>
        <dbReference type="SAM" id="MobiDB-lite"/>
    </source>
</evidence>
<evidence type="ECO:0000313" key="4">
    <source>
        <dbReference type="EMBL" id="EAY13691.1"/>
    </source>
</evidence>
<feature type="compositionally biased region" description="Polar residues" evidence="1">
    <location>
        <begin position="590"/>
        <end position="600"/>
    </location>
</feature>
<dbReference type="PROSITE" id="PS50234">
    <property type="entry name" value="VWFA"/>
    <property type="match status" value="1"/>
</dbReference>
<dbReference type="InterPro" id="IPR036465">
    <property type="entry name" value="vWFA_dom_sf"/>
</dbReference>
<dbReference type="Gene3D" id="3.40.50.410">
    <property type="entry name" value="von Willebrand factor, type A domain"/>
    <property type="match status" value="1"/>
</dbReference>
<dbReference type="InterPro" id="IPR002035">
    <property type="entry name" value="VWF_A"/>
</dbReference>
<dbReference type="InParanoid" id="A2E0T6"/>
<reference evidence="4" key="2">
    <citation type="journal article" date="2007" name="Science">
        <title>Draft genome sequence of the sexually transmitted pathogen Trichomonas vaginalis.</title>
        <authorList>
            <person name="Carlton J.M."/>
            <person name="Hirt R.P."/>
            <person name="Silva J.C."/>
            <person name="Delcher A.L."/>
            <person name="Schatz M."/>
            <person name="Zhao Q."/>
            <person name="Wortman J.R."/>
            <person name="Bidwell S.L."/>
            <person name="Alsmark U.C.M."/>
            <person name="Besteiro S."/>
            <person name="Sicheritz-Ponten T."/>
            <person name="Noel C.J."/>
            <person name="Dacks J.B."/>
            <person name="Foster P.G."/>
            <person name="Simillion C."/>
            <person name="Van de Peer Y."/>
            <person name="Miranda-Saavedra D."/>
            <person name="Barton G.J."/>
            <person name="Westrop G.D."/>
            <person name="Mueller S."/>
            <person name="Dessi D."/>
            <person name="Fiori P.L."/>
            <person name="Ren Q."/>
            <person name="Paulsen I."/>
            <person name="Zhang H."/>
            <person name="Bastida-Corcuera F.D."/>
            <person name="Simoes-Barbosa A."/>
            <person name="Brown M.T."/>
            <person name="Hayes R.D."/>
            <person name="Mukherjee M."/>
            <person name="Okumura C.Y."/>
            <person name="Schneider R."/>
            <person name="Smith A.J."/>
            <person name="Vanacova S."/>
            <person name="Villalvazo M."/>
            <person name="Haas B.J."/>
            <person name="Pertea M."/>
            <person name="Feldblyum T.V."/>
            <person name="Utterback T.R."/>
            <person name="Shu C.L."/>
            <person name="Osoegawa K."/>
            <person name="de Jong P.J."/>
            <person name="Hrdy I."/>
            <person name="Horvathova L."/>
            <person name="Zubacova Z."/>
            <person name="Dolezal P."/>
            <person name="Malik S.B."/>
            <person name="Logsdon J.M. Jr."/>
            <person name="Henze K."/>
            <person name="Gupta A."/>
            <person name="Wang C.C."/>
            <person name="Dunne R.L."/>
            <person name="Upcroft J.A."/>
            <person name="Upcroft P."/>
            <person name="White O."/>
            <person name="Salzberg S.L."/>
            <person name="Tang P."/>
            <person name="Chiu C.-H."/>
            <person name="Lee Y.-S."/>
            <person name="Embley T.M."/>
            <person name="Coombs G.H."/>
            <person name="Mottram J.C."/>
            <person name="Tachezy J."/>
            <person name="Fraser-Liggett C.M."/>
            <person name="Johnson P.J."/>
        </authorList>
    </citation>
    <scope>NUCLEOTIDE SEQUENCE [LARGE SCALE GENOMIC DNA]</scope>
    <source>
        <strain evidence="4">G3</strain>
    </source>
</reference>
<dbReference type="EMBL" id="DS113281">
    <property type="protein sequence ID" value="EAY13691.1"/>
    <property type="molecule type" value="Genomic_DNA"/>
</dbReference>
<dbReference type="Pfam" id="PF13768">
    <property type="entry name" value="VWA_3"/>
    <property type="match status" value="1"/>
</dbReference>
<feature type="domain" description="VIT" evidence="3">
    <location>
        <begin position="1"/>
        <end position="129"/>
    </location>
</feature>
<protein>
    <submittedName>
        <fullName evidence="4">von Willebrand factor type A domain containing protein</fullName>
    </submittedName>
</protein>
<evidence type="ECO:0000259" key="2">
    <source>
        <dbReference type="PROSITE" id="PS50234"/>
    </source>
</evidence>
<keyword evidence="5" id="KW-1185">Reference proteome</keyword>
<dbReference type="RefSeq" id="XP_001325914.1">
    <property type="nucleotide sequence ID" value="XM_001325879.1"/>
</dbReference>
<dbReference type="AlphaFoldDB" id="A2E0T6"/>
<dbReference type="eggNOG" id="ENOG502QRPK">
    <property type="taxonomic scope" value="Eukaryota"/>
</dbReference>
<dbReference type="SUPFAM" id="SSF53300">
    <property type="entry name" value="vWA-like"/>
    <property type="match status" value="1"/>
</dbReference>
<accession>A2E0T6</accession>
<name>A2E0T6_TRIV3</name>
<reference evidence="4" key="1">
    <citation type="submission" date="2006-10" db="EMBL/GenBank/DDBJ databases">
        <authorList>
            <person name="Amadeo P."/>
            <person name="Zhao Q."/>
            <person name="Wortman J."/>
            <person name="Fraser-Liggett C."/>
            <person name="Carlton J."/>
        </authorList>
    </citation>
    <scope>NUCLEOTIDE SEQUENCE</scope>
    <source>
        <strain evidence="4">G3</strain>
    </source>
</reference>
<organism evidence="4 5">
    <name type="scientific">Trichomonas vaginalis (strain ATCC PRA-98 / G3)</name>
    <dbReference type="NCBI Taxonomy" id="412133"/>
    <lineage>
        <taxon>Eukaryota</taxon>
        <taxon>Metamonada</taxon>
        <taxon>Parabasalia</taxon>
        <taxon>Trichomonadida</taxon>
        <taxon>Trichomonadidae</taxon>
        <taxon>Trichomonas</taxon>
    </lineage>
</organism>
<gene>
    <name evidence="4" type="ORF">TVAG_371650</name>
</gene>
<dbReference type="PANTHER" id="PTHR45737">
    <property type="entry name" value="VON WILLEBRAND FACTOR A DOMAIN-CONTAINING PROTEIN 5A"/>
    <property type="match status" value="1"/>
</dbReference>
<sequence length="753" mass="85148">MFGSAIALNEWRKLSYTSLRISGIQQDTFLSFTIKQVFTNDTGEDAKIVYLMPNDPQFSTYDQLFIIDEKEIKPQICRDGHEDNELDEDSFEEEGDEDNGNFDGKGFNAFVLGKVGSKKTVEVHLKVSFMAQINENGYIYKFPLINKNLEISLLDDIPDNFEFSIAIKTKKEIQEIIVSAKGTMNVIDPHNVTFVTKTYPNDRSIIIEARIKDKDKSIAISSDGYISISTYTFFEGKVQANTEFYFIIDCSGSMYGSRIKNAKSCLNVLLHSLPIGCRFSIIKFGTKFEVALEPCDYTDENMSKAMHQLDLIDADMCGNDMISPLKYISEHPQKKDYIKQVFLLTDGEDDRISICAMVQANRDNFRVFTIGIGSDADRNLIIDVARNGSGRYIFIDDEDENMNEKVIELLRLAISYAMMHVCIKGEKAPSEMWPLTCPPLFAMNSQNFIIKSPFVENVSISGCIDNKEVTFTIPVSKCKENIGMKQLFGRNVINDLETMYSQNREDDIIERCIELSLDSGVLSEFTSFGGVQFESGHKHVNCSIAPESSDENRSLYKYPIKPDSFPRDQNRIESSNSISSLSSAPKSESPETSQSNPVNDTYSIKPFVPKQTYHFQGCKFDMFYCIISLIYEIFLFIFSWAEGTPKAVSYEVTPEIILPEAIPKASHKINSKECEYLISNQNVDGSWNDFDGIDQGIKSKYGHKVASTVAAIAYIRSTCKDNLGEYSLLIKKAVSFLGNQDKNLNWDAMIRQN</sequence>
<dbReference type="Pfam" id="PF08487">
    <property type="entry name" value="VIT"/>
    <property type="match status" value="1"/>
</dbReference>
<dbReference type="OrthoDB" id="1729737at2759"/>
<dbReference type="Proteomes" id="UP000001542">
    <property type="component" value="Unassembled WGS sequence"/>
</dbReference>
<dbReference type="PANTHER" id="PTHR45737:SF6">
    <property type="entry name" value="VON WILLEBRAND FACTOR A DOMAIN-CONTAINING PROTEIN 5A"/>
    <property type="match status" value="1"/>
</dbReference>
<dbReference type="SMART" id="SM00327">
    <property type="entry name" value="VWA"/>
    <property type="match status" value="1"/>
</dbReference>
<evidence type="ECO:0000259" key="3">
    <source>
        <dbReference type="PROSITE" id="PS51468"/>
    </source>
</evidence>
<dbReference type="InterPro" id="IPR013694">
    <property type="entry name" value="VIT"/>
</dbReference>
<feature type="compositionally biased region" description="Low complexity" evidence="1">
    <location>
        <begin position="576"/>
        <end position="587"/>
    </location>
</feature>
<dbReference type="PROSITE" id="PS51468">
    <property type="entry name" value="VIT"/>
    <property type="match status" value="1"/>
</dbReference>
<proteinExistence type="predicted"/>
<feature type="region of interest" description="Disordered" evidence="1">
    <location>
        <begin position="81"/>
        <end position="102"/>
    </location>
</feature>
<feature type="domain" description="VWFA" evidence="2">
    <location>
        <begin position="243"/>
        <end position="410"/>
    </location>
</feature>
<dbReference type="SMR" id="A2E0T6"/>
<dbReference type="VEuPathDB" id="TrichDB:TVAGG3_0325560"/>
<dbReference type="VEuPathDB" id="TrichDB:TVAG_371650"/>
<feature type="region of interest" description="Disordered" evidence="1">
    <location>
        <begin position="576"/>
        <end position="600"/>
    </location>
</feature>